<proteinExistence type="predicted"/>
<accession>A0A0A8XN60</accession>
<dbReference type="AlphaFoldDB" id="A0A0A8XN60"/>
<evidence type="ECO:0000313" key="1">
    <source>
        <dbReference type="EMBL" id="JAD14694.1"/>
    </source>
</evidence>
<reference evidence="1" key="2">
    <citation type="journal article" date="2015" name="Data Brief">
        <title>Shoot transcriptome of the giant reed, Arundo donax.</title>
        <authorList>
            <person name="Barrero R.A."/>
            <person name="Guerrero F.D."/>
            <person name="Moolhuijzen P."/>
            <person name="Goolsby J.A."/>
            <person name="Tidwell J."/>
            <person name="Bellgard S.E."/>
            <person name="Bellgard M.I."/>
        </authorList>
    </citation>
    <scope>NUCLEOTIDE SEQUENCE</scope>
    <source>
        <tissue evidence="1">Shoot tissue taken approximately 20 cm above the soil surface</tissue>
    </source>
</reference>
<reference evidence="1" key="1">
    <citation type="submission" date="2014-09" db="EMBL/GenBank/DDBJ databases">
        <authorList>
            <person name="Magalhaes I.L.F."/>
            <person name="Oliveira U."/>
            <person name="Santos F.R."/>
            <person name="Vidigal T.H.D.A."/>
            <person name="Brescovit A.D."/>
            <person name="Santos A.J."/>
        </authorList>
    </citation>
    <scope>NUCLEOTIDE SEQUENCE</scope>
    <source>
        <tissue evidence="1">Shoot tissue taken approximately 20 cm above the soil surface</tissue>
    </source>
</reference>
<sequence length="134" mass="14542">MLLAAAARSSGGEGRQGLEPEEVAVVVIIAVVDVLAASGCGRLVERELGAEVSELQHVGEAEFVEGHLALLPGWRLRRRPVPQHVVNHLGATAGLHFRRAVQRRKAVQVTVTPLLFFHDQITVSHTHRLAWLSG</sequence>
<name>A0A0A8XN60_ARUDO</name>
<organism evidence="1">
    <name type="scientific">Arundo donax</name>
    <name type="common">Giant reed</name>
    <name type="synonym">Donax arundinaceus</name>
    <dbReference type="NCBI Taxonomy" id="35708"/>
    <lineage>
        <taxon>Eukaryota</taxon>
        <taxon>Viridiplantae</taxon>
        <taxon>Streptophyta</taxon>
        <taxon>Embryophyta</taxon>
        <taxon>Tracheophyta</taxon>
        <taxon>Spermatophyta</taxon>
        <taxon>Magnoliopsida</taxon>
        <taxon>Liliopsida</taxon>
        <taxon>Poales</taxon>
        <taxon>Poaceae</taxon>
        <taxon>PACMAD clade</taxon>
        <taxon>Arundinoideae</taxon>
        <taxon>Arundineae</taxon>
        <taxon>Arundo</taxon>
    </lineage>
</organism>
<dbReference type="EMBL" id="GBRH01283201">
    <property type="protein sequence ID" value="JAD14694.1"/>
    <property type="molecule type" value="Transcribed_RNA"/>
</dbReference>
<protein>
    <submittedName>
        <fullName evidence="1">Uncharacterized protein</fullName>
    </submittedName>
</protein>